<dbReference type="InterPro" id="IPR011990">
    <property type="entry name" value="TPR-like_helical_dom_sf"/>
</dbReference>
<feature type="domain" description="DYW" evidence="5">
    <location>
        <begin position="468"/>
        <end position="561"/>
    </location>
</feature>
<dbReference type="GO" id="GO:0009451">
    <property type="term" value="P:RNA modification"/>
    <property type="evidence" value="ECO:0007669"/>
    <property type="project" value="InterPro"/>
</dbReference>
<dbReference type="InterPro" id="IPR032867">
    <property type="entry name" value="DYW_dom"/>
</dbReference>
<dbReference type="Pfam" id="PF13041">
    <property type="entry name" value="PPR_2"/>
    <property type="match status" value="2"/>
</dbReference>
<dbReference type="OrthoDB" id="330671at2759"/>
<protein>
    <recommendedName>
        <fullName evidence="5">DYW domain-containing protein</fullName>
    </recommendedName>
</protein>
<dbReference type="PANTHER" id="PTHR47926:SF384">
    <property type="entry name" value="DYW DOMAIN-CONTAINING PROTEIN"/>
    <property type="match status" value="1"/>
</dbReference>
<dbReference type="PROSITE" id="PS51375">
    <property type="entry name" value="PPR"/>
    <property type="match status" value="3"/>
</dbReference>
<dbReference type="FunFam" id="1.25.40.10:FF:001084">
    <property type="entry name" value="Pentatricopeptide repeat-containing protein"/>
    <property type="match status" value="1"/>
</dbReference>
<evidence type="ECO:0000256" key="2">
    <source>
        <dbReference type="ARBA" id="ARBA00022946"/>
    </source>
</evidence>
<evidence type="ECO:0000259" key="5">
    <source>
        <dbReference type="Pfam" id="PF14432"/>
    </source>
</evidence>
<feature type="repeat" description="PPR" evidence="3">
    <location>
        <begin position="174"/>
        <end position="209"/>
    </location>
</feature>
<reference evidence="6" key="1">
    <citation type="submission" date="2020-07" db="EMBL/GenBank/DDBJ databases">
        <title>Genome sequence and genetic diversity analysis of an under-domesticated orphan crop, white fonio (Digitaria exilis).</title>
        <authorList>
            <person name="Bennetzen J.L."/>
            <person name="Chen S."/>
            <person name="Ma X."/>
            <person name="Wang X."/>
            <person name="Yssel A.E.J."/>
            <person name="Chaluvadi S.R."/>
            <person name="Johnson M."/>
            <person name="Gangashetty P."/>
            <person name="Hamidou F."/>
            <person name="Sanogo M.D."/>
            <person name="Zwaenepoel A."/>
            <person name="Wallace J."/>
            <person name="Van De Peer Y."/>
            <person name="Van Deynze A."/>
        </authorList>
    </citation>
    <scope>NUCLEOTIDE SEQUENCE</scope>
    <source>
        <tissue evidence="6">Leaves</tissue>
    </source>
</reference>
<dbReference type="GO" id="GO:0003723">
    <property type="term" value="F:RNA binding"/>
    <property type="evidence" value="ECO:0007669"/>
    <property type="project" value="InterPro"/>
</dbReference>
<evidence type="ECO:0000256" key="3">
    <source>
        <dbReference type="PROSITE-ProRule" id="PRU00708"/>
    </source>
</evidence>
<dbReference type="Pfam" id="PF01535">
    <property type="entry name" value="PPR"/>
    <property type="match status" value="2"/>
</dbReference>
<keyword evidence="2" id="KW-0809">Transit peptide</keyword>
<name>A0A835G1I3_9POAL</name>
<evidence type="ECO:0000256" key="4">
    <source>
        <dbReference type="SAM" id="MobiDB-lite"/>
    </source>
</evidence>
<dbReference type="Pfam" id="PF20431">
    <property type="entry name" value="E_motif"/>
    <property type="match status" value="1"/>
</dbReference>
<evidence type="ECO:0000313" key="7">
    <source>
        <dbReference type="Proteomes" id="UP000636709"/>
    </source>
</evidence>
<keyword evidence="7" id="KW-1185">Reference proteome</keyword>
<dbReference type="Pfam" id="PF14432">
    <property type="entry name" value="DYW_deaminase"/>
    <property type="match status" value="1"/>
</dbReference>
<feature type="repeat" description="PPR" evidence="3">
    <location>
        <begin position="312"/>
        <end position="347"/>
    </location>
</feature>
<sequence>MPPPTVPFFLTSTTLATTRNKPQPQPPPPCDAQSHATAASDASAASASYAARMRLNPHLALRLFDHLLRSGADPDPAAYALALAACARGRDRAAAAQLHAHAAKRGVVASHRRVRGRLVRAYAACGMLPHARRVFDGGTDNDMFAWNCLLRGYAREGGDADALQGFFARMPARNSVSWNTVLSWCVANGKYDEAITMFREMLVSQECQPDRVTLVSIVSAITCLGALALGLWAHAYVIRKGIEVEEKLSSALISMYSKCGFVEAAVYVFENSRAKMSLDTCNAMLSGFTVNGCSARALELFTQMESKGLVPNKITFNSVLNACSHGGLVEEGVRYFKRMSRVYGIEPDIAHYGCMVDLFSRAGMFEKAEEIIQTMPMEPDASMLKSLLGACRTHKNLELGKKAGHRLIEAAPNDNAGYVLLSNIYALDGNWRGVHKVRKLMLDRGVLKIPGSSSVELNGIYQKLKNTGYTPDTSQVLLDIDDEDVKESSLALHSEKLAIAFGLISTAPGMPIRVVNNLRICGDCHNAIKLLSKIYVRSIIVRDANRFHHFREGSCSCGDYW</sequence>
<dbReference type="Gene3D" id="1.25.40.10">
    <property type="entry name" value="Tetratricopeptide repeat domain"/>
    <property type="match status" value="3"/>
</dbReference>
<gene>
    <name evidence="6" type="ORF">HU200_001053</name>
</gene>
<dbReference type="Proteomes" id="UP000636709">
    <property type="component" value="Unassembled WGS sequence"/>
</dbReference>
<comment type="caution">
    <text evidence="6">The sequence shown here is derived from an EMBL/GenBank/DDBJ whole genome shotgun (WGS) entry which is preliminary data.</text>
</comment>
<dbReference type="InterPro" id="IPR002885">
    <property type="entry name" value="PPR_rpt"/>
</dbReference>
<feature type="region of interest" description="Disordered" evidence="4">
    <location>
        <begin position="16"/>
        <end position="38"/>
    </location>
</feature>
<dbReference type="EMBL" id="JACEFO010000112">
    <property type="protein sequence ID" value="KAF8781080.1"/>
    <property type="molecule type" value="Genomic_DNA"/>
</dbReference>
<dbReference type="GO" id="GO:0008270">
    <property type="term" value="F:zinc ion binding"/>
    <property type="evidence" value="ECO:0007669"/>
    <property type="project" value="InterPro"/>
</dbReference>
<dbReference type="AlphaFoldDB" id="A0A835G1I3"/>
<evidence type="ECO:0000313" key="6">
    <source>
        <dbReference type="EMBL" id="KAF8781080.1"/>
    </source>
</evidence>
<dbReference type="InterPro" id="IPR046848">
    <property type="entry name" value="E_motif"/>
</dbReference>
<dbReference type="PANTHER" id="PTHR47926">
    <property type="entry name" value="PENTATRICOPEPTIDE REPEAT-CONTAINING PROTEIN"/>
    <property type="match status" value="1"/>
</dbReference>
<dbReference type="FunFam" id="1.25.40.10:FF:000329">
    <property type="entry name" value="Pentatricopeptide repeat-containing protein"/>
    <property type="match status" value="1"/>
</dbReference>
<dbReference type="NCBIfam" id="TIGR00756">
    <property type="entry name" value="PPR"/>
    <property type="match status" value="4"/>
</dbReference>
<evidence type="ECO:0000256" key="1">
    <source>
        <dbReference type="ARBA" id="ARBA00022737"/>
    </source>
</evidence>
<accession>A0A835G1I3</accession>
<dbReference type="InterPro" id="IPR046960">
    <property type="entry name" value="PPR_At4g14850-like_plant"/>
</dbReference>
<feature type="repeat" description="PPR" evidence="3">
    <location>
        <begin position="277"/>
        <end position="311"/>
    </location>
</feature>
<keyword evidence="1" id="KW-0677">Repeat</keyword>
<proteinExistence type="predicted"/>
<organism evidence="6 7">
    <name type="scientific">Digitaria exilis</name>
    <dbReference type="NCBI Taxonomy" id="1010633"/>
    <lineage>
        <taxon>Eukaryota</taxon>
        <taxon>Viridiplantae</taxon>
        <taxon>Streptophyta</taxon>
        <taxon>Embryophyta</taxon>
        <taxon>Tracheophyta</taxon>
        <taxon>Spermatophyta</taxon>
        <taxon>Magnoliopsida</taxon>
        <taxon>Liliopsida</taxon>
        <taxon>Poales</taxon>
        <taxon>Poaceae</taxon>
        <taxon>PACMAD clade</taxon>
        <taxon>Panicoideae</taxon>
        <taxon>Panicodae</taxon>
        <taxon>Paniceae</taxon>
        <taxon>Anthephorinae</taxon>
        <taxon>Digitaria</taxon>
    </lineage>
</organism>